<protein>
    <recommendedName>
        <fullName evidence="1">Knr4/Smi1-like domain-containing protein</fullName>
    </recommendedName>
</protein>
<reference evidence="2 3" key="1">
    <citation type="submission" date="2019-07" db="EMBL/GenBank/DDBJ databases">
        <title>Lentzea xizangensis sp. nov., isolated from Qinghai-Tibetan Plateau Soils.</title>
        <authorList>
            <person name="Huang J."/>
        </authorList>
    </citation>
    <scope>NUCLEOTIDE SEQUENCE [LARGE SCALE GENOMIC DNA]</scope>
    <source>
        <strain evidence="2 3">FXJ1.1311</strain>
    </source>
</reference>
<dbReference type="SUPFAM" id="SSF160631">
    <property type="entry name" value="SMI1/KNR4-like"/>
    <property type="match status" value="1"/>
</dbReference>
<comment type="caution">
    <text evidence="2">The sequence shown here is derived from an EMBL/GenBank/DDBJ whole genome shotgun (WGS) entry which is preliminary data.</text>
</comment>
<gene>
    <name evidence="2" type="ORF">FKR81_04590</name>
</gene>
<evidence type="ECO:0000313" key="3">
    <source>
        <dbReference type="Proteomes" id="UP000316639"/>
    </source>
</evidence>
<dbReference type="Proteomes" id="UP000316639">
    <property type="component" value="Unassembled WGS sequence"/>
</dbReference>
<proteinExistence type="predicted"/>
<organism evidence="2 3">
    <name type="scientific">Lentzea tibetensis</name>
    <dbReference type="NCBI Taxonomy" id="2591470"/>
    <lineage>
        <taxon>Bacteria</taxon>
        <taxon>Bacillati</taxon>
        <taxon>Actinomycetota</taxon>
        <taxon>Actinomycetes</taxon>
        <taxon>Pseudonocardiales</taxon>
        <taxon>Pseudonocardiaceae</taxon>
        <taxon>Lentzea</taxon>
    </lineage>
</organism>
<dbReference type="AlphaFoldDB" id="A0A563F0E3"/>
<dbReference type="InterPro" id="IPR018958">
    <property type="entry name" value="Knr4/Smi1-like_dom"/>
</dbReference>
<dbReference type="SMART" id="SM00860">
    <property type="entry name" value="SMI1_KNR4"/>
    <property type="match status" value="1"/>
</dbReference>
<accession>A0A563F0E3</accession>
<feature type="domain" description="Knr4/Smi1-like" evidence="1">
    <location>
        <begin position="38"/>
        <end position="166"/>
    </location>
</feature>
<dbReference type="Pfam" id="PF09346">
    <property type="entry name" value="SMI1_KNR4"/>
    <property type="match status" value="1"/>
</dbReference>
<keyword evidence="3" id="KW-1185">Reference proteome</keyword>
<dbReference type="OrthoDB" id="3287229at2"/>
<dbReference type="InterPro" id="IPR037883">
    <property type="entry name" value="Knr4/Smi1-like_sf"/>
</dbReference>
<name>A0A563F0E3_9PSEU</name>
<dbReference type="EMBL" id="VOBR01000003">
    <property type="protein sequence ID" value="TWP53252.1"/>
    <property type="molecule type" value="Genomic_DNA"/>
</dbReference>
<evidence type="ECO:0000259" key="1">
    <source>
        <dbReference type="SMART" id="SM00860"/>
    </source>
</evidence>
<sequence length="214" mass="24412">MHLIATLPRMFTVTESWSHIDDWLRKHAPITYELLAPPADPAELERVQDEMELRFPQDLVDSLRCHDGLLDNSEVYVLPELYPLLSVAQILQLWQEIMQVNNDLGDQSDREDPWYHRLWIPIASVDSDSQILDVRDGSGRLGMHYHDQGAVFGKSPWTSLRGYLSATAEALLNNTDVQGRFPHLDDEGEVLWVDLDNTEGWGSPLQRLPAEVSS</sequence>
<evidence type="ECO:0000313" key="2">
    <source>
        <dbReference type="EMBL" id="TWP53252.1"/>
    </source>
</evidence>